<keyword evidence="1" id="KW-1133">Transmembrane helix</keyword>
<protein>
    <submittedName>
        <fullName evidence="2">Uncharacterized protein</fullName>
    </submittedName>
</protein>
<reference evidence="2" key="1">
    <citation type="submission" date="2021-09" db="EMBL/GenBank/DDBJ databases">
        <authorList>
            <consortium name="AG Swart"/>
            <person name="Singh M."/>
            <person name="Singh A."/>
            <person name="Seah K."/>
            <person name="Emmerich C."/>
        </authorList>
    </citation>
    <scope>NUCLEOTIDE SEQUENCE</scope>
    <source>
        <strain evidence="2">ATCC30299</strain>
    </source>
</reference>
<comment type="caution">
    <text evidence="2">The sequence shown here is derived from an EMBL/GenBank/DDBJ whole genome shotgun (WGS) entry which is preliminary data.</text>
</comment>
<dbReference type="EMBL" id="CAJZBQ010000039">
    <property type="protein sequence ID" value="CAG9325824.1"/>
    <property type="molecule type" value="Genomic_DNA"/>
</dbReference>
<evidence type="ECO:0000256" key="1">
    <source>
        <dbReference type="SAM" id="Phobius"/>
    </source>
</evidence>
<organism evidence="2 3">
    <name type="scientific">Blepharisma stoltei</name>
    <dbReference type="NCBI Taxonomy" id="1481888"/>
    <lineage>
        <taxon>Eukaryota</taxon>
        <taxon>Sar</taxon>
        <taxon>Alveolata</taxon>
        <taxon>Ciliophora</taxon>
        <taxon>Postciliodesmatophora</taxon>
        <taxon>Heterotrichea</taxon>
        <taxon>Heterotrichida</taxon>
        <taxon>Blepharismidae</taxon>
        <taxon>Blepharisma</taxon>
    </lineage>
</organism>
<feature type="transmembrane region" description="Helical" evidence="1">
    <location>
        <begin position="52"/>
        <end position="73"/>
    </location>
</feature>
<evidence type="ECO:0000313" key="3">
    <source>
        <dbReference type="Proteomes" id="UP001162131"/>
    </source>
</evidence>
<gene>
    <name evidence="2" type="ORF">BSTOLATCC_MIC39609</name>
</gene>
<proteinExistence type="predicted"/>
<dbReference type="AlphaFoldDB" id="A0AAU9JFZ1"/>
<dbReference type="Proteomes" id="UP001162131">
    <property type="component" value="Unassembled WGS sequence"/>
</dbReference>
<feature type="transmembrane region" description="Helical" evidence="1">
    <location>
        <begin position="21"/>
        <end position="40"/>
    </location>
</feature>
<keyword evidence="3" id="KW-1185">Reference proteome</keyword>
<keyword evidence="1" id="KW-0812">Transmembrane</keyword>
<name>A0AAU9JFZ1_9CILI</name>
<accession>A0AAU9JFZ1</accession>
<evidence type="ECO:0000313" key="2">
    <source>
        <dbReference type="EMBL" id="CAG9325824.1"/>
    </source>
</evidence>
<sequence>MQKYQEIESEWDYNLFDCDKNCPMCLFALIPGAGILMQAYNAEASDPSNPNACPTACLCGVIFCCIGSIYNSYNLAKNLHLKHSWVENIGISLLFCLDSCANTQEWMETMHKVKGNHKMTLCDYWDSQSPDQGPMI</sequence>
<keyword evidence="1" id="KW-0472">Membrane</keyword>